<comment type="caution">
    <text evidence="1">The sequence shown here is derived from an EMBL/GenBank/DDBJ whole genome shotgun (WGS) entry which is preliminary data.</text>
</comment>
<protein>
    <recommendedName>
        <fullName evidence="3">Carboxymuconolactone decarboxylase family protein</fullName>
    </recommendedName>
</protein>
<evidence type="ECO:0000313" key="2">
    <source>
        <dbReference type="Proteomes" id="UP000661691"/>
    </source>
</evidence>
<dbReference type="RefSeq" id="WP_191142001.1">
    <property type="nucleotide sequence ID" value="NZ_JACXAH010000011.1"/>
</dbReference>
<reference evidence="1" key="1">
    <citation type="submission" date="2020-09" db="EMBL/GenBank/DDBJ databases">
        <title>A novel bacterium of genus Hazenella, isolated from South China Sea.</title>
        <authorList>
            <person name="Huang H."/>
            <person name="Mo K."/>
            <person name="Hu Y."/>
        </authorList>
    </citation>
    <scope>NUCLEOTIDE SEQUENCE</scope>
    <source>
        <strain evidence="1">IB182357</strain>
    </source>
</reference>
<accession>A0A926N9V2</accession>
<keyword evidence="2" id="KW-1185">Reference proteome</keyword>
<organism evidence="1 2">
    <name type="scientific">Polycladospora coralii</name>
    <dbReference type="NCBI Taxonomy" id="2771432"/>
    <lineage>
        <taxon>Bacteria</taxon>
        <taxon>Bacillati</taxon>
        <taxon>Bacillota</taxon>
        <taxon>Bacilli</taxon>
        <taxon>Bacillales</taxon>
        <taxon>Thermoactinomycetaceae</taxon>
        <taxon>Polycladospora</taxon>
    </lineage>
</organism>
<dbReference type="Proteomes" id="UP000661691">
    <property type="component" value="Unassembled WGS sequence"/>
</dbReference>
<dbReference type="EMBL" id="JACXAH010000011">
    <property type="protein sequence ID" value="MBD1372517.1"/>
    <property type="molecule type" value="Genomic_DNA"/>
</dbReference>
<dbReference type="AlphaFoldDB" id="A0A926N9V2"/>
<sequence>MPRIHLTNQVGESQLEKALSYIPDSKAHINALHHQIWNSSIVSQTLKEQIRLFLAHQNGCVRCMSLSYVHLDTTHQELIQQFEQGDYSSLPLGDFIVQYRDNPQLITAKGIEQLRARYSDEQMMEICAWINLIDGLHKMIVSLDLYDFCQVN</sequence>
<dbReference type="Gene3D" id="1.20.1290.10">
    <property type="entry name" value="AhpD-like"/>
    <property type="match status" value="1"/>
</dbReference>
<name>A0A926N9V2_9BACL</name>
<proteinExistence type="predicted"/>
<dbReference type="InterPro" id="IPR029032">
    <property type="entry name" value="AhpD-like"/>
</dbReference>
<gene>
    <name evidence="1" type="ORF">IC620_09140</name>
</gene>
<evidence type="ECO:0008006" key="3">
    <source>
        <dbReference type="Google" id="ProtNLM"/>
    </source>
</evidence>
<evidence type="ECO:0000313" key="1">
    <source>
        <dbReference type="EMBL" id="MBD1372517.1"/>
    </source>
</evidence>
<dbReference type="SUPFAM" id="SSF69118">
    <property type="entry name" value="AhpD-like"/>
    <property type="match status" value="1"/>
</dbReference>